<dbReference type="PANTHER" id="PTHR11505">
    <property type="entry name" value="L1 TRANSPOSABLE ELEMENT-RELATED"/>
    <property type="match status" value="1"/>
</dbReference>
<dbReference type="Gene3D" id="3.30.70.1820">
    <property type="entry name" value="L1 transposable element, RRM domain"/>
    <property type="match status" value="1"/>
</dbReference>
<feature type="region of interest" description="Disordered" evidence="2">
    <location>
        <begin position="1"/>
        <end position="44"/>
    </location>
</feature>
<feature type="compositionally biased region" description="Basic and acidic residues" evidence="2">
    <location>
        <begin position="16"/>
        <end position="26"/>
    </location>
</feature>
<name>A0AAD1VLB1_PELCU</name>
<evidence type="ECO:0000256" key="1">
    <source>
        <dbReference type="SAM" id="Coils"/>
    </source>
</evidence>
<dbReference type="InterPro" id="IPR004244">
    <property type="entry name" value="Transposase_22"/>
</dbReference>
<organism evidence="3 4">
    <name type="scientific">Pelobates cultripes</name>
    <name type="common">Western spadefoot toad</name>
    <dbReference type="NCBI Taxonomy" id="61616"/>
    <lineage>
        <taxon>Eukaryota</taxon>
        <taxon>Metazoa</taxon>
        <taxon>Chordata</taxon>
        <taxon>Craniata</taxon>
        <taxon>Vertebrata</taxon>
        <taxon>Euteleostomi</taxon>
        <taxon>Amphibia</taxon>
        <taxon>Batrachia</taxon>
        <taxon>Anura</taxon>
        <taxon>Pelobatoidea</taxon>
        <taxon>Pelobatidae</taxon>
        <taxon>Pelobates</taxon>
    </lineage>
</organism>
<proteinExistence type="predicted"/>
<evidence type="ECO:0000313" key="4">
    <source>
        <dbReference type="Proteomes" id="UP001295444"/>
    </source>
</evidence>
<evidence type="ECO:0000256" key="2">
    <source>
        <dbReference type="SAM" id="MobiDB-lite"/>
    </source>
</evidence>
<dbReference type="EMBL" id="OW240912">
    <property type="protein sequence ID" value="CAH2223859.1"/>
    <property type="molecule type" value="Genomic_DNA"/>
</dbReference>
<dbReference type="Proteomes" id="UP001295444">
    <property type="component" value="Chromosome 01"/>
</dbReference>
<sequence length="250" mass="27773">MATKPEQDEGSGGHEGPTERPTESSHIRPHQADPVQGPNLTPATKQDISDLLHKMRQLHAADLDLLKTEIMAVTARTQASEEDILDLRQEVQGLKETLHQLQNSQATLTTRVAQAEDRHRHINIKILGIPDSFGITELPHYLRQLTTSLMLHAQAKKLNFEGFYRIPKPRQASPQASQDVIVRCHSTTGKAQLMATVRGKTPLNFEASQLLPRHNPQHTIMAPINAASDQPTTQRGHRVTVGITTHTDSH</sequence>
<accession>A0AAD1VLB1</accession>
<protein>
    <submittedName>
        <fullName evidence="3">Uncharacterized protein</fullName>
    </submittedName>
</protein>
<keyword evidence="4" id="KW-1185">Reference proteome</keyword>
<reference evidence="3" key="1">
    <citation type="submission" date="2022-03" db="EMBL/GenBank/DDBJ databases">
        <authorList>
            <person name="Alioto T."/>
            <person name="Alioto T."/>
            <person name="Gomez Garrido J."/>
        </authorList>
    </citation>
    <scope>NUCLEOTIDE SEQUENCE</scope>
</reference>
<keyword evidence="1" id="KW-0175">Coiled coil</keyword>
<feature type="coiled-coil region" evidence="1">
    <location>
        <begin position="77"/>
        <end position="118"/>
    </location>
</feature>
<gene>
    <name evidence="3" type="ORF">PECUL_23A024578</name>
</gene>
<evidence type="ECO:0000313" key="3">
    <source>
        <dbReference type="EMBL" id="CAH2223859.1"/>
    </source>
</evidence>
<dbReference type="AlphaFoldDB" id="A0AAD1VLB1"/>